<dbReference type="GO" id="GO:0042105">
    <property type="term" value="C:alpha-beta T cell receptor complex"/>
    <property type="evidence" value="ECO:0007669"/>
    <property type="project" value="TreeGrafter"/>
</dbReference>
<dbReference type="EMBL" id="JAGKHQ010000020">
    <property type="protein sequence ID" value="KAG7479995.1"/>
    <property type="molecule type" value="Genomic_DNA"/>
</dbReference>
<gene>
    <name evidence="3" type="ORF">JOB18_040574</name>
</gene>
<evidence type="ECO:0000313" key="3">
    <source>
        <dbReference type="EMBL" id="KAG7479994.1"/>
    </source>
</evidence>
<dbReference type="PANTHER" id="PTHR10570">
    <property type="entry name" value="T-CELL SURFACE GLYCOPROTEIN CD3 GAMMA CHAIN / DELTA CHAIN"/>
    <property type="match status" value="1"/>
</dbReference>
<accession>A0AAV6Q367</accession>
<sequence>MKCQLVLPLLLLWTLSGSNGHITVTTEPGGIRVHCGENTYTTENQTSLELPYEDGNSGNYKCENTSVPSLNEEIYVKFRTCDNCIEFDTGSIAGLVIGNVVATVAIGVAVYLVASLSGPVKAQKTASGRQHNIVPNERNSRAPNEHYQRLKFKAGGQKDEYDVIKNRRGLSS</sequence>
<dbReference type="GO" id="GO:0004888">
    <property type="term" value="F:transmembrane signaling receptor activity"/>
    <property type="evidence" value="ECO:0007669"/>
    <property type="project" value="TreeGrafter"/>
</dbReference>
<feature type="signal peptide" evidence="2">
    <location>
        <begin position="1"/>
        <end position="20"/>
    </location>
</feature>
<dbReference type="GO" id="GO:0045059">
    <property type="term" value="P:positive thymic T cell selection"/>
    <property type="evidence" value="ECO:0007669"/>
    <property type="project" value="TreeGrafter"/>
</dbReference>
<dbReference type="EMBL" id="JAGKHQ010000020">
    <property type="protein sequence ID" value="KAG7479994.1"/>
    <property type="molecule type" value="Genomic_DNA"/>
</dbReference>
<evidence type="ECO:0000313" key="4">
    <source>
        <dbReference type="Proteomes" id="UP000693946"/>
    </source>
</evidence>
<protein>
    <submittedName>
        <fullName evidence="3">Uncharacterized protein</fullName>
    </submittedName>
</protein>
<proteinExistence type="predicted"/>
<dbReference type="AlphaFoldDB" id="A0AAV6Q367"/>
<evidence type="ECO:0000256" key="1">
    <source>
        <dbReference type="SAM" id="Phobius"/>
    </source>
</evidence>
<keyword evidence="1" id="KW-0812">Transmembrane</keyword>
<evidence type="ECO:0000256" key="2">
    <source>
        <dbReference type="SAM" id="SignalP"/>
    </source>
</evidence>
<dbReference type="InterPro" id="IPR015484">
    <property type="entry name" value="CD3_esu/gsu/dsu"/>
</dbReference>
<feature type="transmembrane region" description="Helical" evidence="1">
    <location>
        <begin position="92"/>
        <end position="114"/>
    </location>
</feature>
<dbReference type="GO" id="GO:0007166">
    <property type="term" value="P:cell surface receptor signaling pathway"/>
    <property type="evidence" value="ECO:0007669"/>
    <property type="project" value="TreeGrafter"/>
</dbReference>
<keyword evidence="4" id="KW-1185">Reference proteome</keyword>
<keyword evidence="1" id="KW-0472">Membrane</keyword>
<reference evidence="3" key="2">
    <citation type="submission" date="2021-03" db="EMBL/GenBank/DDBJ databases">
        <authorList>
            <person name="Guerrero-Cozar I."/>
            <person name="Gomez-Garrido J."/>
            <person name="Berbel C."/>
            <person name="Martinez-Blanch J.F."/>
            <person name="Alioto T."/>
            <person name="Claros M.G."/>
            <person name="Gagnaire P.A."/>
            <person name="Manchado M."/>
        </authorList>
    </citation>
    <scope>NUCLEOTIDE SEQUENCE</scope>
    <source>
        <strain evidence="3">Sse05_10M</strain>
        <tissue evidence="3">Blood</tissue>
    </source>
</reference>
<dbReference type="EMBL" id="JAGKHQ010000020">
    <property type="protein sequence ID" value="KAG7479996.1"/>
    <property type="molecule type" value="Genomic_DNA"/>
</dbReference>
<organism evidence="3 4">
    <name type="scientific">Solea senegalensis</name>
    <name type="common">Senegalese sole</name>
    <dbReference type="NCBI Taxonomy" id="28829"/>
    <lineage>
        <taxon>Eukaryota</taxon>
        <taxon>Metazoa</taxon>
        <taxon>Chordata</taxon>
        <taxon>Craniata</taxon>
        <taxon>Vertebrata</taxon>
        <taxon>Euteleostomi</taxon>
        <taxon>Actinopterygii</taxon>
        <taxon>Neopterygii</taxon>
        <taxon>Teleostei</taxon>
        <taxon>Neoteleostei</taxon>
        <taxon>Acanthomorphata</taxon>
        <taxon>Carangaria</taxon>
        <taxon>Pleuronectiformes</taxon>
        <taxon>Pleuronectoidei</taxon>
        <taxon>Soleidae</taxon>
        <taxon>Solea</taxon>
    </lineage>
</organism>
<name>A0AAV6Q367_SOLSE</name>
<keyword evidence="2" id="KW-0732">Signal</keyword>
<dbReference type="PANTHER" id="PTHR10570:SF8">
    <property type="entry name" value="T-CELL SURFACE GLYCOPROTEIN CD3 GAMMA CHAIN"/>
    <property type="match status" value="1"/>
</dbReference>
<comment type="caution">
    <text evidence="3">The sequence shown here is derived from an EMBL/GenBank/DDBJ whole genome shotgun (WGS) entry which is preliminary data.</text>
</comment>
<feature type="chain" id="PRO_5044715008" evidence="2">
    <location>
        <begin position="21"/>
        <end position="172"/>
    </location>
</feature>
<keyword evidence="1" id="KW-1133">Transmembrane helix</keyword>
<dbReference type="Pfam" id="PF16681">
    <property type="entry name" value="Ig_5"/>
    <property type="match status" value="1"/>
</dbReference>
<dbReference type="Proteomes" id="UP000693946">
    <property type="component" value="Linkage Group LG8"/>
</dbReference>
<dbReference type="GO" id="GO:0009897">
    <property type="term" value="C:external side of plasma membrane"/>
    <property type="evidence" value="ECO:0007669"/>
    <property type="project" value="TreeGrafter"/>
</dbReference>
<reference evidence="3 4" key="1">
    <citation type="journal article" date="2021" name="Sci. Rep.">
        <title>Chromosome anchoring in Senegalese sole (Solea senegalensis) reveals sex-associated markers and genome rearrangements in flatfish.</title>
        <authorList>
            <person name="Guerrero-Cozar I."/>
            <person name="Gomez-Garrido J."/>
            <person name="Berbel C."/>
            <person name="Martinez-Blanch J.F."/>
            <person name="Alioto T."/>
            <person name="Claros M.G."/>
            <person name="Gagnaire P.A."/>
            <person name="Manchado M."/>
        </authorList>
    </citation>
    <scope>NUCLEOTIDE SEQUENCE [LARGE SCALE GENOMIC DNA]</scope>
    <source>
        <strain evidence="3">Sse05_10M</strain>
    </source>
</reference>